<accession>A0ABS7XJL4</accession>
<keyword evidence="2" id="KW-1185">Reference proteome</keyword>
<dbReference type="Proteomes" id="UP001199314">
    <property type="component" value="Unassembled WGS sequence"/>
</dbReference>
<dbReference type="PROSITE" id="PS51257">
    <property type="entry name" value="PROKAR_LIPOPROTEIN"/>
    <property type="match status" value="1"/>
</dbReference>
<protein>
    <submittedName>
        <fullName evidence="1">Uncharacterized protein</fullName>
    </submittedName>
</protein>
<name>A0ABS7XJL4_9FLAO</name>
<evidence type="ECO:0000313" key="2">
    <source>
        <dbReference type="Proteomes" id="UP001199314"/>
    </source>
</evidence>
<organism evidence="1 2">
    <name type="scientific">Psychroflexus longus</name>
    <dbReference type="NCBI Taxonomy" id="2873596"/>
    <lineage>
        <taxon>Bacteria</taxon>
        <taxon>Pseudomonadati</taxon>
        <taxon>Bacteroidota</taxon>
        <taxon>Flavobacteriia</taxon>
        <taxon>Flavobacteriales</taxon>
        <taxon>Flavobacteriaceae</taxon>
        <taxon>Psychroflexus</taxon>
    </lineage>
</organism>
<proteinExistence type="predicted"/>
<sequence>MKTLIKQISIITVLAFLVGCSDTEKVTEVLQETTERGTVLKTIETNLEFEVGEDNLISVSAEVIDQRGQDFEKIDVFLSFTDNRDASDPDNVTQDETLFETFSPADLDNSSEYPVLNFDFTGDEFDDFFGINDTDYALGGRINIRMELVMNDGRVFTSTNVNAVVSGGGFYRSPFQYSMNLICQPAQPVPGTWVIDQQDSFGDGWNGAELIVTVDGVETRFGLDDGGSGTASFIVPPDTDVVSVVFSSGDFDGEVSFQVRAANGNTVIDAGPGPLVDTELIDYCRLDYRL</sequence>
<gene>
    <name evidence="1" type="ORF">LB452_09565</name>
</gene>
<dbReference type="EMBL" id="JAIQZE010000010">
    <property type="protein sequence ID" value="MBZ9779172.1"/>
    <property type="molecule type" value="Genomic_DNA"/>
</dbReference>
<reference evidence="2" key="1">
    <citation type="submission" date="2023-07" db="EMBL/GenBank/DDBJ databases">
        <title>Novel species isolated from saline lakes on Tibetan Plateau.</title>
        <authorList>
            <person name="Lu H."/>
        </authorList>
    </citation>
    <scope>NUCLEOTIDE SEQUENCE [LARGE SCALE GENOMIC DNA]</scope>
    <source>
        <strain evidence="2">CAK8W</strain>
    </source>
</reference>
<evidence type="ECO:0000313" key="1">
    <source>
        <dbReference type="EMBL" id="MBZ9779172.1"/>
    </source>
</evidence>
<comment type="caution">
    <text evidence="1">The sequence shown here is derived from an EMBL/GenBank/DDBJ whole genome shotgun (WGS) entry which is preliminary data.</text>
</comment>
<dbReference type="RefSeq" id="WP_224461520.1">
    <property type="nucleotide sequence ID" value="NZ_JAIQZE010000010.1"/>
</dbReference>